<accession>C5G0M7</accession>
<dbReference type="STRING" id="554155.C5G0M7"/>
<dbReference type="Pfam" id="PF13041">
    <property type="entry name" value="PPR_2"/>
    <property type="match status" value="1"/>
</dbReference>
<protein>
    <submittedName>
        <fullName evidence="3">Pentatricopeptide repeat protein</fullName>
    </submittedName>
</protein>
<evidence type="ECO:0000256" key="2">
    <source>
        <dbReference type="SAM" id="MobiDB-lite"/>
    </source>
</evidence>
<dbReference type="RefSeq" id="XP_002842668.1">
    <property type="nucleotide sequence ID" value="XM_002842622.1"/>
</dbReference>
<name>C5G0M7_ARTOC</name>
<feature type="compositionally biased region" description="Low complexity" evidence="2">
    <location>
        <begin position="77"/>
        <end position="89"/>
    </location>
</feature>
<feature type="repeat" description="PPR" evidence="1">
    <location>
        <begin position="458"/>
        <end position="492"/>
    </location>
</feature>
<dbReference type="GO" id="GO:0006396">
    <property type="term" value="P:RNA processing"/>
    <property type="evidence" value="ECO:0007669"/>
    <property type="project" value="TreeGrafter"/>
</dbReference>
<reference evidence="4" key="1">
    <citation type="journal article" date="2012" name="MBio">
        <title>Comparative genome analysis of Trichophyton rubrum and related dermatophytes reveals candidate genes involved in infection.</title>
        <authorList>
            <person name="Martinez D.A."/>
            <person name="Oliver B.G."/>
            <person name="Graeser Y."/>
            <person name="Goldberg J.M."/>
            <person name="Li W."/>
            <person name="Martinez-Rossi N.M."/>
            <person name="Monod M."/>
            <person name="Shelest E."/>
            <person name="Barton R.C."/>
            <person name="Birch E."/>
            <person name="Brakhage A.A."/>
            <person name="Chen Z."/>
            <person name="Gurr S.J."/>
            <person name="Heiman D."/>
            <person name="Heitman J."/>
            <person name="Kosti I."/>
            <person name="Rossi A."/>
            <person name="Saif S."/>
            <person name="Samalova M."/>
            <person name="Saunders C.W."/>
            <person name="Shea T."/>
            <person name="Summerbell R.C."/>
            <person name="Xu J."/>
            <person name="Young S."/>
            <person name="Zeng Q."/>
            <person name="Birren B.W."/>
            <person name="Cuomo C.A."/>
            <person name="White T.C."/>
        </authorList>
    </citation>
    <scope>NUCLEOTIDE SEQUENCE [LARGE SCALE GENOMIC DNA]</scope>
    <source>
        <strain evidence="4">ATCC MYA-4605 / CBS 113480</strain>
    </source>
</reference>
<dbReference type="PROSITE" id="PS51375">
    <property type="entry name" value="PPR"/>
    <property type="match status" value="3"/>
</dbReference>
<dbReference type="GO" id="GO:0007005">
    <property type="term" value="P:mitochondrion organization"/>
    <property type="evidence" value="ECO:0007669"/>
    <property type="project" value="TreeGrafter"/>
</dbReference>
<dbReference type="GO" id="GO:0005739">
    <property type="term" value="C:mitochondrion"/>
    <property type="evidence" value="ECO:0007669"/>
    <property type="project" value="TreeGrafter"/>
</dbReference>
<feature type="repeat" description="PPR" evidence="1">
    <location>
        <begin position="698"/>
        <end position="732"/>
    </location>
</feature>
<dbReference type="Pfam" id="PF01535">
    <property type="entry name" value="PPR"/>
    <property type="match status" value="1"/>
</dbReference>
<organism evidence="3 4">
    <name type="scientific">Arthroderma otae (strain ATCC MYA-4605 / CBS 113480)</name>
    <name type="common">Microsporum canis</name>
    <dbReference type="NCBI Taxonomy" id="554155"/>
    <lineage>
        <taxon>Eukaryota</taxon>
        <taxon>Fungi</taxon>
        <taxon>Dikarya</taxon>
        <taxon>Ascomycota</taxon>
        <taxon>Pezizomycotina</taxon>
        <taxon>Eurotiomycetes</taxon>
        <taxon>Eurotiomycetidae</taxon>
        <taxon>Onygenales</taxon>
        <taxon>Arthrodermataceae</taxon>
        <taxon>Microsporum</taxon>
    </lineage>
</organism>
<proteinExistence type="predicted"/>
<evidence type="ECO:0000313" key="3">
    <source>
        <dbReference type="EMBL" id="EEQ35680.1"/>
    </source>
</evidence>
<gene>
    <name evidence="3" type="ORF">MCYG_08499</name>
</gene>
<sequence>MSPLGSGRRGLRSQLFDILSTIAPVDSVRRPQTISIARKQLSSLSPSPKYASTVSSCHNESKSELSSPRQPHDAGIRGSKISSRRNSSSQRRELDDRRHHKDNGTHIMPQQPQPRAKHMPKCAEVHVPCPNQRLTTSRSVEPPINAPLRYLKGYNLSRPQRRELRAAIESECAEIRSSTDRDVYSDEYLVREMSLYPLSQIHPKWKQNLKTLYANKRNNVPVSETWKMLSTEDSDIVPGWIKGILGSPRTAPPPSTRWRRLCRNEAARRWPLMILWLLLHSPLRALRFLEATTTRFSPSFPMVADCFIYLETFHIADFLSSPKSKKRYIHTLRHCLRPEVLPHLSMGSQSGFRLYLKYCEPHILLKGFKHVIKRQKFLSLETLLCFTDLFTKQGNIPEALNSLRLLMTRFEPQKYHKSPTVTDRCCNLLKLDRYTRKDDGNITFEILPQILQMGVQPDLSIYNIVVSNASKSDDLDTALQIVQLMESQGVTPDSHTYLLILHNAVRLRDYEKVDHILHKITKVKTLSTHPHIVSKTLHAILLLPNSTGPGQKGAMETFHKMLNVYKRAHQLQPLVDLGLVPYSQNDQVLSASKSPPSNQSLGIMITAYLRTQPDPDKVWEYFTRFQKLVASGHPLITPLVSTDYVFNSFLMALRFESRMIPNCFMLLKYMLQPLSETALYVARGQGCDPLSPLPAQPSKRTWTILLNTLISHNQIEAAEKLHQTMKDRGVEINDVSWNTLIRGYASNQMVEAAAKALKEMERQSWSPDGHTVKALGFIENQELLRTILDHLDSESELEKGKSAVEEC</sequence>
<dbReference type="Proteomes" id="UP000002035">
    <property type="component" value="Unassembled WGS sequence"/>
</dbReference>
<dbReference type="InterPro" id="IPR002885">
    <property type="entry name" value="PPR_rpt"/>
</dbReference>
<evidence type="ECO:0000256" key="1">
    <source>
        <dbReference type="PROSITE-ProRule" id="PRU00708"/>
    </source>
</evidence>
<dbReference type="EMBL" id="DS995709">
    <property type="protein sequence ID" value="EEQ35680.1"/>
    <property type="molecule type" value="Genomic_DNA"/>
</dbReference>
<dbReference type="PANTHER" id="PTHR47934:SF6">
    <property type="entry name" value="MITOCHONDRIAL GROUP I INTRON SPLICING FACTOR CCM1-RELATED"/>
    <property type="match status" value="1"/>
</dbReference>
<feature type="compositionally biased region" description="Polar residues" evidence="2">
    <location>
        <begin position="39"/>
        <end position="69"/>
    </location>
</feature>
<dbReference type="Pfam" id="PF13812">
    <property type="entry name" value="PPR_3"/>
    <property type="match status" value="1"/>
</dbReference>
<keyword evidence="4" id="KW-1185">Reference proteome</keyword>
<dbReference type="InterPro" id="IPR011990">
    <property type="entry name" value="TPR-like_helical_dom_sf"/>
</dbReference>
<feature type="region of interest" description="Disordered" evidence="2">
    <location>
        <begin position="39"/>
        <end position="117"/>
    </location>
</feature>
<dbReference type="PANTHER" id="PTHR47934">
    <property type="entry name" value="PENTATRICOPEPTIDE REPEAT-CONTAINING PROTEIN PET309, MITOCHONDRIAL"/>
    <property type="match status" value="1"/>
</dbReference>
<dbReference type="eggNOG" id="KOG4197">
    <property type="taxonomic scope" value="Eukaryota"/>
</dbReference>
<dbReference type="GO" id="GO:0003729">
    <property type="term" value="F:mRNA binding"/>
    <property type="evidence" value="ECO:0007669"/>
    <property type="project" value="TreeGrafter"/>
</dbReference>
<evidence type="ECO:0000313" key="4">
    <source>
        <dbReference type="Proteomes" id="UP000002035"/>
    </source>
</evidence>
<dbReference type="HOGENOM" id="CLU_349148_0_0_1"/>
<dbReference type="VEuPathDB" id="FungiDB:MCYG_08499"/>
<dbReference type="AlphaFoldDB" id="C5G0M7"/>
<dbReference type="NCBIfam" id="TIGR00756">
    <property type="entry name" value="PPR"/>
    <property type="match status" value="3"/>
</dbReference>
<dbReference type="Gene3D" id="1.25.40.10">
    <property type="entry name" value="Tetratricopeptide repeat domain"/>
    <property type="match status" value="2"/>
</dbReference>
<feature type="repeat" description="PPR" evidence="1">
    <location>
        <begin position="733"/>
        <end position="767"/>
    </location>
</feature>
<dbReference type="OMA" id="TDHVYNE"/>
<dbReference type="GeneID" id="9224098"/>
<dbReference type="InterPro" id="IPR051114">
    <property type="entry name" value="Mito_RNA_Proc_CCM1"/>
</dbReference>
<dbReference type="OrthoDB" id="185373at2759"/>